<dbReference type="InterPro" id="IPR001810">
    <property type="entry name" value="F-box_dom"/>
</dbReference>
<dbReference type="AlphaFoldDB" id="A0A819B6J4"/>
<name>A0A819B6J4_9BILA</name>
<protein>
    <recommendedName>
        <fullName evidence="1">F-box domain-containing protein</fullName>
    </recommendedName>
</protein>
<evidence type="ECO:0000259" key="1">
    <source>
        <dbReference type="PROSITE" id="PS50181"/>
    </source>
</evidence>
<gene>
    <name evidence="3" type="ORF">JBS370_LOCUS15160</name>
    <name evidence="2" type="ORF">ZHD862_LOCUS16538</name>
</gene>
<dbReference type="Proteomes" id="UP000663864">
    <property type="component" value="Unassembled WGS sequence"/>
</dbReference>
<feature type="domain" description="F-box" evidence="1">
    <location>
        <begin position="4"/>
        <end position="51"/>
    </location>
</feature>
<dbReference type="PROSITE" id="PS50181">
    <property type="entry name" value="FBOX"/>
    <property type="match status" value="1"/>
</dbReference>
<dbReference type="SUPFAM" id="SSF81383">
    <property type="entry name" value="F-box domain"/>
    <property type="match status" value="1"/>
</dbReference>
<dbReference type="Proteomes" id="UP000663836">
    <property type="component" value="Unassembled WGS sequence"/>
</dbReference>
<sequence>MSNVTTFNHLPNELIICIFSYLDATETFQAFFDCNHRCRKLVKHYVNYDRHALDKDIERFSTLHSWYKHLGFVDSGTIFYMAPLKGEQERYNFSPCVSDRHGIHWHFWREKTMPLVDKRIEQISQKYPIKLNPFFHPNGGGWNQLYSSQGRDFLRQHYPSQFEVLATTIFQESYSHFYEALEFYTDDVARQMKAISESERKRLRKTIHGAAQRIWKEIQALDDSKSTWRKDESSYEQKFIALLSFTKYVWDCEITFFFFMTH</sequence>
<accession>A0A819B6J4</accession>
<evidence type="ECO:0000313" key="3">
    <source>
        <dbReference type="EMBL" id="CAF3798424.1"/>
    </source>
</evidence>
<dbReference type="EMBL" id="CAJOBD010001427">
    <property type="protein sequence ID" value="CAF3798424.1"/>
    <property type="molecule type" value="Genomic_DNA"/>
</dbReference>
<proteinExistence type="predicted"/>
<dbReference type="InterPro" id="IPR036047">
    <property type="entry name" value="F-box-like_dom_sf"/>
</dbReference>
<organism evidence="3 4">
    <name type="scientific">Rotaria sordida</name>
    <dbReference type="NCBI Taxonomy" id="392033"/>
    <lineage>
        <taxon>Eukaryota</taxon>
        <taxon>Metazoa</taxon>
        <taxon>Spiralia</taxon>
        <taxon>Gnathifera</taxon>
        <taxon>Rotifera</taxon>
        <taxon>Eurotatoria</taxon>
        <taxon>Bdelloidea</taxon>
        <taxon>Philodinida</taxon>
        <taxon>Philodinidae</taxon>
        <taxon>Rotaria</taxon>
    </lineage>
</organism>
<comment type="caution">
    <text evidence="3">The sequence shown here is derived from an EMBL/GenBank/DDBJ whole genome shotgun (WGS) entry which is preliminary data.</text>
</comment>
<evidence type="ECO:0000313" key="4">
    <source>
        <dbReference type="Proteomes" id="UP000663836"/>
    </source>
</evidence>
<dbReference type="EMBL" id="CAJNOT010000785">
    <property type="protein sequence ID" value="CAF1080099.1"/>
    <property type="molecule type" value="Genomic_DNA"/>
</dbReference>
<evidence type="ECO:0000313" key="2">
    <source>
        <dbReference type="EMBL" id="CAF1080099.1"/>
    </source>
</evidence>
<reference evidence="3" key="1">
    <citation type="submission" date="2021-02" db="EMBL/GenBank/DDBJ databases">
        <authorList>
            <person name="Nowell W R."/>
        </authorList>
    </citation>
    <scope>NUCLEOTIDE SEQUENCE</scope>
</reference>